<keyword evidence="1" id="KW-0732">Signal</keyword>
<name>A0A3L7ATN4_9MICO</name>
<evidence type="ECO:0008006" key="4">
    <source>
        <dbReference type="Google" id="ProtNLM"/>
    </source>
</evidence>
<reference evidence="2 3" key="1">
    <citation type="submission" date="2018-10" db="EMBL/GenBank/DDBJ databases">
        <authorList>
            <person name="Li J."/>
        </authorList>
    </citation>
    <scope>NUCLEOTIDE SEQUENCE [LARGE SCALE GENOMIC DNA]</scope>
    <source>
        <strain evidence="2 3">JCM 11654</strain>
    </source>
</reference>
<dbReference type="AlphaFoldDB" id="A0A3L7ATN4"/>
<comment type="caution">
    <text evidence="2">The sequence shown here is derived from an EMBL/GenBank/DDBJ whole genome shotgun (WGS) entry which is preliminary data.</text>
</comment>
<sequence length="278" mass="29707">MSITLDGSASAENTAPRSARVARKIVLALLGAACAAILALGAAPSAQAQVFQPLPQNADGLEQTFSPAYDYDTDGCYATAAISASGQINSGLGLGGAVNGHCHDAPQLQNANTYSREKCNNGWCAIMYASYFEKDQSSNGVGEIAGGSNGHRHDWEHVIIWVQNNQVKYVSRSVHSGWQVDPASNVRFDGTHAKVVYHKEGGFTHYFRLANASDDRVENVTGGWVYPRLVGWNGYPSDYRNRLLSANFGSATIKIGDQSFGYGLNAGKPAGISFNPWG</sequence>
<feature type="chain" id="PRO_5018065579" description="Necrosis inducing protein (NPP1)" evidence="1">
    <location>
        <begin position="49"/>
        <end position="278"/>
    </location>
</feature>
<dbReference type="EMBL" id="RCUY01000005">
    <property type="protein sequence ID" value="RLP82742.1"/>
    <property type="molecule type" value="Genomic_DNA"/>
</dbReference>
<dbReference type="PANTHER" id="PTHR33657:SF6">
    <property type="entry name" value="SECRETED PROTEIN"/>
    <property type="match status" value="1"/>
</dbReference>
<evidence type="ECO:0000256" key="1">
    <source>
        <dbReference type="SAM" id="SignalP"/>
    </source>
</evidence>
<dbReference type="RefSeq" id="WP_121687912.1">
    <property type="nucleotide sequence ID" value="NZ_RCUY01000005.1"/>
</dbReference>
<dbReference type="InterPro" id="IPR008701">
    <property type="entry name" value="NPP1"/>
</dbReference>
<proteinExistence type="predicted"/>
<organism evidence="2 3">
    <name type="scientific">Mycetocola lacteus</name>
    <dbReference type="NCBI Taxonomy" id="76637"/>
    <lineage>
        <taxon>Bacteria</taxon>
        <taxon>Bacillati</taxon>
        <taxon>Actinomycetota</taxon>
        <taxon>Actinomycetes</taxon>
        <taxon>Micrococcales</taxon>
        <taxon>Microbacteriaceae</taxon>
        <taxon>Mycetocola</taxon>
    </lineage>
</organism>
<protein>
    <recommendedName>
        <fullName evidence="4">Necrosis inducing protein (NPP1)</fullName>
    </recommendedName>
</protein>
<accession>A0A3L7ATN4</accession>
<dbReference type="Pfam" id="PF05630">
    <property type="entry name" value="NPP1"/>
    <property type="match status" value="1"/>
</dbReference>
<dbReference type="PANTHER" id="PTHR33657">
    <property type="entry name" value="DOMAIN PROTEIN, PUTATIVE (AFU_ORTHOLOGUE AFUA_5G00600)-RELATED"/>
    <property type="match status" value="1"/>
</dbReference>
<evidence type="ECO:0000313" key="3">
    <source>
        <dbReference type="Proteomes" id="UP000269438"/>
    </source>
</evidence>
<gene>
    <name evidence="2" type="ORF">D9V34_05660</name>
</gene>
<dbReference type="PIRSF" id="PIRSF029958">
    <property type="entry name" value="Necrosis-inducing_protein"/>
    <property type="match status" value="1"/>
</dbReference>
<dbReference type="Proteomes" id="UP000269438">
    <property type="component" value="Unassembled WGS sequence"/>
</dbReference>
<evidence type="ECO:0000313" key="2">
    <source>
        <dbReference type="EMBL" id="RLP82742.1"/>
    </source>
</evidence>
<dbReference type="OrthoDB" id="4274514at2"/>
<feature type="signal peptide" evidence="1">
    <location>
        <begin position="1"/>
        <end position="48"/>
    </location>
</feature>
<keyword evidence="3" id="KW-1185">Reference proteome</keyword>